<accession>A0AAV1R5R1</accession>
<proteinExistence type="predicted"/>
<protein>
    <submittedName>
        <fullName evidence="1">Uncharacterized protein</fullName>
    </submittedName>
</protein>
<name>A0AAV1R5R1_9ROSI</name>
<reference evidence="1 2" key="1">
    <citation type="submission" date="2024-01" db="EMBL/GenBank/DDBJ databases">
        <authorList>
            <person name="Waweru B."/>
        </authorList>
    </citation>
    <scope>NUCLEOTIDE SEQUENCE [LARGE SCALE GENOMIC DNA]</scope>
</reference>
<sequence>MKVETSKRDLHLDRSELETKCRANVEPFKIGSYLALGLAGYHDQIQSDLDYSRILLYGDHQYFYEVFSLACIRCLLFIYVTSVPQSPSLRSEVAFLGSNVAFLLLYDTVEMEMGRKDSWMHRIFWGRSSLAVVLESDVVELVG</sequence>
<keyword evidence="2" id="KW-1185">Reference proteome</keyword>
<organism evidence="1 2">
    <name type="scientific">Dovyalis caffra</name>
    <dbReference type="NCBI Taxonomy" id="77055"/>
    <lineage>
        <taxon>Eukaryota</taxon>
        <taxon>Viridiplantae</taxon>
        <taxon>Streptophyta</taxon>
        <taxon>Embryophyta</taxon>
        <taxon>Tracheophyta</taxon>
        <taxon>Spermatophyta</taxon>
        <taxon>Magnoliopsida</taxon>
        <taxon>eudicotyledons</taxon>
        <taxon>Gunneridae</taxon>
        <taxon>Pentapetalae</taxon>
        <taxon>rosids</taxon>
        <taxon>fabids</taxon>
        <taxon>Malpighiales</taxon>
        <taxon>Salicaceae</taxon>
        <taxon>Flacourtieae</taxon>
        <taxon>Dovyalis</taxon>
    </lineage>
</organism>
<dbReference type="EMBL" id="CAWUPB010000903">
    <property type="protein sequence ID" value="CAK7328654.1"/>
    <property type="molecule type" value="Genomic_DNA"/>
</dbReference>
<comment type="caution">
    <text evidence="1">The sequence shown here is derived from an EMBL/GenBank/DDBJ whole genome shotgun (WGS) entry which is preliminary data.</text>
</comment>
<dbReference type="AlphaFoldDB" id="A0AAV1R5R1"/>
<evidence type="ECO:0000313" key="2">
    <source>
        <dbReference type="Proteomes" id="UP001314170"/>
    </source>
</evidence>
<gene>
    <name evidence="1" type="ORF">DCAF_LOCUS6382</name>
</gene>
<dbReference type="Proteomes" id="UP001314170">
    <property type="component" value="Unassembled WGS sequence"/>
</dbReference>
<evidence type="ECO:0000313" key="1">
    <source>
        <dbReference type="EMBL" id="CAK7328654.1"/>
    </source>
</evidence>